<feature type="non-terminal residue" evidence="2">
    <location>
        <position position="1"/>
    </location>
</feature>
<feature type="region of interest" description="Disordered" evidence="1">
    <location>
        <begin position="1"/>
        <end position="22"/>
    </location>
</feature>
<keyword evidence="3" id="KW-1185">Reference proteome</keyword>
<feature type="region of interest" description="Disordered" evidence="1">
    <location>
        <begin position="156"/>
        <end position="185"/>
    </location>
</feature>
<dbReference type="Proteomes" id="UP001140091">
    <property type="component" value="Unassembled WGS sequence"/>
</dbReference>
<gene>
    <name evidence="2" type="ORF">H1R20_g1890</name>
</gene>
<organism evidence="2 3">
    <name type="scientific">Candolleomyces eurysporus</name>
    <dbReference type="NCBI Taxonomy" id="2828524"/>
    <lineage>
        <taxon>Eukaryota</taxon>
        <taxon>Fungi</taxon>
        <taxon>Dikarya</taxon>
        <taxon>Basidiomycota</taxon>
        <taxon>Agaricomycotina</taxon>
        <taxon>Agaricomycetes</taxon>
        <taxon>Agaricomycetidae</taxon>
        <taxon>Agaricales</taxon>
        <taxon>Agaricineae</taxon>
        <taxon>Psathyrellaceae</taxon>
        <taxon>Candolleomyces</taxon>
    </lineage>
</organism>
<feature type="compositionally biased region" description="Low complexity" evidence="1">
    <location>
        <begin position="198"/>
        <end position="207"/>
    </location>
</feature>
<evidence type="ECO:0000313" key="2">
    <source>
        <dbReference type="EMBL" id="KAJ2935198.1"/>
    </source>
</evidence>
<feature type="region of interest" description="Disordered" evidence="1">
    <location>
        <begin position="198"/>
        <end position="225"/>
    </location>
</feature>
<comment type="caution">
    <text evidence="2">The sequence shown here is derived from an EMBL/GenBank/DDBJ whole genome shotgun (WGS) entry which is preliminary data.</text>
</comment>
<protein>
    <submittedName>
        <fullName evidence="2">Uncharacterized protein</fullName>
    </submittedName>
</protein>
<reference evidence="2" key="1">
    <citation type="submission" date="2022-06" db="EMBL/GenBank/DDBJ databases">
        <title>Genome Sequence of Candolleomyces eurysporus.</title>
        <authorList>
            <person name="Buettner E."/>
        </authorList>
    </citation>
    <scope>NUCLEOTIDE SEQUENCE</scope>
    <source>
        <strain evidence="2">VTCC 930004</strain>
    </source>
</reference>
<sequence>MIAYPLSPPTKSNEPLSSSSKRVSKKMRKLLKEILPALQALQITFRQEHKQMILLHYQQISCISQLKRGSEEELFMNPQALLAAPYATQNAFQVSSAGNTWSNASMPANWASSPILGTGGFWTHNHPHESQVLIQSRSLSVPTLCHADASTAIIGAPSQDITPPQSPGAPGPSDPTVSGPPSPTFFIRRNLREVSDYPSLQTPQSVSPTPPESESPPAVPSPNLEFNATPPVYRLKPPDLFQLFSSTLVPTSLSTLGFLPDLWDFDVDCRMTAEALEAATDAENDYLMADLSFGAAGPSSLAQVAEMQES</sequence>
<dbReference type="AlphaFoldDB" id="A0A9W8MNA1"/>
<feature type="compositionally biased region" description="Pro residues" evidence="1">
    <location>
        <begin position="164"/>
        <end position="183"/>
    </location>
</feature>
<proteinExistence type="predicted"/>
<dbReference type="EMBL" id="JANBPK010000703">
    <property type="protein sequence ID" value="KAJ2935198.1"/>
    <property type="molecule type" value="Genomic_DNA"/>
</dbReference>
<name>A0A9W8MNA1_9AGAR</name>
<accession>A0A9W8MNA1</accession>
<evidence type="ECO:0000313" key="3">
    <source>
        <dbReference type="Proteomes" id="UP001140091"/>
    </source>
</evidence>
<feature type="compositionally biased region" description="Pro residues" evidence="1">
    <location>
        <begin position="208"/>
        <end position="220"/>
    </location>
</feature>
<evidence type="ECO:0000256" key="1">
    <source>
        <dbReference type="SAM" id="MobiDB-lite"/>
    </source>
</evidence>